<dbReference type="Pfam" id="PF05191">
    <property type="entry name" value="ADK_lid"/>
    <property type="match status" value="1"/>
</dbReference>
<organism evidence="9 10">
    <name type="scientific">Mycoplasma testudineum</name>
    <dbReference type="NCBI Taxonomy" id="244584"/>
    <lineage>
        <taxon>Bacteria</taxon>
        <taxon>Bacillati</taxon>
        <taxon>Mycoplasmatota</taxon>
        <taxon>Mollicutes</taxon>
        <taxon>Mycoplasmataceae</taxon>
        <taxon>Mycoplasma</taxon>
    </lineage>
</organism>
<keyword evidence="5" id="KW-0862">Zinc</keyword>
<evidence type="ECO:0000313" key="10">
    <source>
        <dbReference type="Proteomes" id="UP000295518"/>
    </source>
</evidence>
<dbReference type="InterPro" id="IPR007862">
    <property type="entry name" value="Adenylate_kinase_lid-dom"/>
</dbReference>
<gene>
    <name evidence="5" type="primary">adk</name>
    <name evidence="9" type="ORF">EI74_0102</name>
</gene>
<evidence type="ECO:0000313" key="9">
    <source>
        <dbReference type="EMBL" id="TDO21082.1"/>
    </source>
</evidence>
<evidence type="ECO:0000256" key="7">
    <source>
        <dbReference type="RuleBase" id="RU003331"/>
    </source>
</evidence>
<keyword evidence="3 5" id="KW-0547">Nucleotide-binding</keyword>
<dbReference type="Proteomes" id="UP000295518">
    <property type="component" value="Unassembled WGS sequence"/>
</dbReference>
<dbReference type="CDD" id="cd01428">
    <property type="entry name" value="ADK"/>
    <property type="match status" value="1"/>
</dbReference>
<keyword evidence="5" id="KW-0963">Cytoplasm</keyword>
<evidence type="ECO:0000256" key="3">
    <source>
        <dbReference type="ARBA" id="ARBA00022741"/>
    </source>
</evidence>
<protein>
    <recommendedName>
        <fullName evidence="5 7">Adenylate kinase</fullName>
        <shortName evidence="5">AK</shortName>
        <ecNumber evidence="5 7">2.7.4.3</ecNumber>
    </recommendedName>
    <alternativeName>
        <fullName evidence="5">ATP-AMP transphosphorylase</fullName>
    </alternativeName>
    <alternativeName>
        <fullName evidence="5">ATP:AMP phosphotransferase</fullName>
    </alternativeName>
    <alternativeName>
        <fullName evidence="5">Adenylate monophosphate kinase</fullName>
    </alternativeName>
</protein>
<feature type="binding site" evidence="5">
    <location>
        <position position="127"/>
    </location>
    <ligand>
        <name>ATP</name>
        <dbReference type="ChEBI" id="CHEBI:30616"/>
    </ligand>
</feature>
<comment type="catalytic activity">
    <reaction evidence="5 7">
        <text>AMP + ATP = 2 ADP</text>
        <dbReference type="Rhea" id="RHEA:12973"/>
        <dbReference type="ChEBI" id="CHEBI:30616"/>
        <dbReference type="ChEBI" id="CHEBI:456215"/>
        <dbReference type="ChEBI" id="CHEBI:456216"/>
        <dbReference type="EC" id="2.7.4.3"/>
    </reaction>
</comment>
<keyword evidence="10" id="KW-1185">Reference proteome</keyword>
<reference evidence="9 10" key="1">
    <citation type="submission" date="2019-03" db="EMBL/GenBank/DDBJ databases">
        <title>Genomic Encyclopedia of Archaeal and Bacterial Type Strains, Phase II (KMG-II): from individual species to whole genera.</title>
        <authorList>
            <person name="Goeker M."/>
        </authorList>
    </citation>
    <scope>NUCLEOTIDE SEQUENCE [LARGE SCALE GENOMIC DNA]</scope>
    <source>
        <strain evidence="9 10">ATCC 700618</strain>
    </source>
</reference>
<feature type="binding site" evidence="5">
    <location>
        <position position="171"/>
    </location>
    <ligand>
        <name>AMP</name>
        <dbReference type="ChEBI" id="CHEBI:456215"/>
    </ligand>
</feature>
<dbReference type="Gene3D" id="3.40.50.300">
    <property type="entry name" value="P-loop containing nucleotide triphosphate hydrolases"/>
    <property type="match status" value="1"/>
</dbReference>
<keyword evidence="2 5" id="KW-0545">Nucleotide biosynthesis</keyword>
<comment type="similarity">
    <text evidence="5 6">Belongs to the adenylate kinase family.</text>
</comment>
<feature type="domain" description="Adenylate kinase active site lid" evidence="8">
    <location>
        <begin position="127"/>
        <end position="162"/>
    </location>
</feature>
<feature type="binding site" evidence="5">
    <location>
        <position position="133"/>
    </location>
    <ligand>
        <name>Zn(2+)</name>
        <dbReference type="ChEBI" id="CHEBI:29105"/>
        <note>structural</note>
    </ligand>
</feature>
<keyword evidence="5 7" id="KW-0067">ATP-binding</keyword>
<feature type="region of interest" description="LID" evidence="5">
    <location>
        <begin position="126"/>
        <end position="163"/>
    </location>
</feature>
<dbReference type="Pfam" id="PF00406">
    <property type="entry name" value="ADK"/>
    <property type="match status" value="1"/>
</dbReference>
<feature type="binding site" evidence="5">
    <location>
        <position position="38"/>
    </location>
    <ligand>
        <name>AMP</name>
        <dbReference type="ChEBI" id="CHEBI:456215"/>
    </ligand>
</feature>
<dbReference type="InterPro" id="IPR006259">
    <property type="entry name" value="Adenyl_kin_sub"/>
</dbReference>
<evidence type="ECO:0000256" key="2">
    <source>
        <dbReference type="ARBA" id="ARBA00022727"/>
    </source>
</evidence>
<comment type="caution">
    <text evidence="9">The sequence shown here is derived from an EMBL/GenBank/DDBJ whole genome shotgun (WGS) entry which is preliminary data.</text>
</comment>
<evidence type="ECO:0000256" key="1">
    <source>
        <dbReference type="ARBA" id="ARBA00022679"/>
    </source>
</evidence>
<comment type="function">
    <text evidence="5">Catalyzes the reversible transfer of the terminal phosphate group between ATP and AMP. Plays an important role in cellular energy homeostasis and in adenine nucleotide metabolism.</text>
</comment>
<feature type="binding site" evidence="5">
    <location>
        <position position="153"/>
    </location>
    <ligand>
        <name>Zn(2+)</name>
        <dbReference type="ChEBI" id="CHEBI:29105"/>
        <note>structural</note>
    </ligand>
</feature>
<dbReference type="OrthoDB" id="9805030at2"/>
<evidence type="ECO:0000259" key="8">
    <source>
        <dbReference type="Pfam" id="PF05191"/>
    </source>
</evidence>
<comment type="subunit">
    <text evidence="5 7">Monomer.</text>
</comment>
<dbReference type="EMBL" id="SNWN01000009">
    <property type="protein sequence ID" value="TDO21082.1"/>
    <property type="molecule type" value="Genomic_DNA"/>
</dbReference>
<accession>A0A4R6IG13</accession>
<evidence type="ECO:0000256" key="5">
    <source>
        <dbReference type="HAMAP-Rule" id="MF_00235"/>
    </source>
</evidence>
<keyword evidence="4 5" id="KW-0418">Kinase</keyword>
<feature type="binding site" evidence="5">
    <location>
        <position position="160"/>
    </location>
    <ligand>
        <name>AMP</name>
        <dbReference type="ChEBI" id="CHEBI:456215"/>
    </ligand>
</feature>
<dbReference type="RefSeq" id="WP_094254402.1">
    <property type="nucleotide sequence ID" value="NZ_NNCE01000001.1"/>
</dbReference>
<dbReference type="InterPro" id="IPR033690">
    <property type="entry name" value="Adenylat_kinase_CS"/>
</dbReference>
<feature type="binding site" evidence="5">
    <location>
        <position position="95"/>
    </location>
    <ligand>
        <name>AMP</name>
        <dbReference type="ChEBI" id="CHEBI:456215"/>
    </ligand>
</feature>
<feature type="binding site" evidence="5">
    <location>
        <position position="130"/>
    </location>
    <ligand>
        <name>Zn(2+)</name>
        <dbReference type="ChEBI" id="CHEBI:29105"/>
        <note>structural</note>
    </ligand>
</feature>
<feature type="binding site" evidence="5">
    <location>
        <begin position="59"/>
        <end position="61"/>
    </location>
    <ligand>
        <name>AMP</name>
        <dbReference type="ChEBI" id="CHEBI:456215"/>
    </ligand>
</feature>
<comment type="domain">
    <text evidence="5">Consists of three domains, a large central CORE domain and two small peripheral domains, NMPbind and LID, which undergo movements during catalysis. The LID domain closes over the site of phosphoryl transfer upon ATP binding. Assembling and dissambling the active center during each catalytic cycle provides an effective means to prevent ATP hydrolysis. Some bacteria have evolved a zinc-coordinating structure that stabilizes the LID domain.</text>
</comment>
<dbReference type="GO" id="GO:0044209">
    <property type="term" value="P:AMP salvage"/>
    <property type="evidence" value="ECO:0007669"/>
    <property type="project" value="UniProtKB-UniRule"/>
</dbReference>
<dbReference type="InterPro" id="IPR027417">
    <property type="entry name" value="P-loop_NTPase"/>
</dbReference>
<dbReference type="EC" id="2.7.4.3" evidence="5 7"/>
<dbReference type="GO" id="GO:0005737">
    <property type="term" value="C:cytoplasm"/>
    <property type="evidence" value="ECO:0007669"/>
    <property type="project" value="UniProtKB-SubCell"/>
</dbReference>
<feature type="binding site" evidence="5">
    <location>
        <position position="33"/>
    </location>
    <ligand>
        <name>AMP</name>
        <dbReference type="ChEBI" id="CHEBI:456215"/>
    </ligand>
</feature>
<dbReference type="AlphaFoldDB" id="A0A4R6IG13"/>
<name>A0A4R6IG13_9MOLU</name>
<dbReference type="HAMAP" id="MF_00235">
    <property type="entry name" value="Adenylate_kinase_Adk"/>
    <property type="match status" value="1"/>
</dbReference>
<dbReference type="PRINTS" id="PR00094">
    <property type="entry name" value="ADENYLTKNASE"/>
</dbReference>
<feature type="binding site" evidence="5">
    <location>
        <begin position="88"/>
        <end position="91"/>
    </location>
    <ligand>
        <name>AMP</name>
        <dbReference type="ChEBI" id="CHEBI:456215"/>
    </ligand>
</feature>
<dbReference type="PROSITE" id="PS00113">
    <property type="entry name" value="ADENYLATE_KINASE"/>
    <property type="match status" value="1"/>
</dbReference>
<keyword evidence="1 5" id="KW-0808">Transferase</keyword>
<sequence length="216" mass="24742">MIKKIIIFGPPGVGKGTLAKEIEKQFHYEHISTGNIFREEIKKESDLGIKLKQIVESGAYVQDSITNEIVKNKLTELNENNSAFILDGYPRTSSQVEYLFSIDNPKDYQVWNLNAAEEVILQRLSGRRDCLLCKRQYHVSFKKPKVAEKCDFDNSTLNQRADDKPEAIKKRLDIYARETESLIKLLNQKTTVIDIDANSNPETVFQDTIKKVNFGN</sequence>
<comment type="subcellular location">
    <subcellularLocation>
        <location evidence="5 7">Cytoplasm</location>
    </subcellularLocation>
</comment>
<dbReference type="PANTHER" id="PTHR23359">
    <property type="entry name" value="NUCLEOTIDE KINASE"/>
    <property type="match status" value="1"/>
</dbReference>
<dbReference type="NCBIfam" id="TIGR01351">
    <property type="entry name" value="adk"/>
    <property type="match status" value="1"/>
</dbReference>
<dbReference type="GO" id="GO:0004017">
    <property type="term" value="F:AMP kinase activity"/>
    <property type="evidence" value="ECO:0007669"/>
    <property type="project" value="UniProtKB-UniRule"/>
</dbReference>
<dbReference type="UniPathway" id="UPA00588">
    <property type="reaction ID" value="UER00649"/>
</dbReference>
<evidence type="ECO:0000256" key="4">
    <source>
        <dbReference type="ARBA" id="ARBA00022777"/>
    </source>
</evidence>
<dbReference type="SUPFAM" id="SSF52540">
    <property type="entry name" value="P-loop containing nucleoside triphosphate hydrolases"/>
    <property type="match status" value="1"/>
</dbReference>
<comment type="pathway">
    <text evidence="5">Purine metabolism; AMP biosynthesis via salvage pathway; AMP from ADP: step 1/1.</text>
</comment>
<dbReference type="InterPro" id="IPR000850">
    <property type="entry name" value="Adenylat/UMP-CMP_kin"/>
</dbReference>
<feature type="region of interest" description="NMP" evidence="5">
    <location>
        <begin position="32"/>
        <end position="61"/>
    </location>
</feature>
<evidence type="ECO:0000256" key="6">
    <source>
        <dbReference type="RuleBase" id="RU003330"/>
    </source>
</evidence>
<dbReference type="GO" id="GO:0008270">
    <property type="term" value="F:zinc ion binding"/>
    <property type="evidence" value="ECO:0007669"/>
    <property type="project" value="UniProtKB-UniRule"/>
</dbReference>
<feature type="binding site" evidence="5">
    <location>
        <begin position="12"/>
        <end position="17"/>
    </location>
    <ligand>
        <name>ATP</name>
        <dbReference type="ChEBI" id="CHEBI:30616"/>
    </ligand>
</feature>
<dbReference type="GO" id="GO:0005524">
    <property type="term" value="F:ATP binding"/>
    <property type="evidence" value="ECO:0007669"/>
    <property type="project" value="UniProtKB-UniRule"/>
</dbReference>
<proteinExistence type="inferred from homology"/>
<keyword evidence="5" id="KW-0479">Metal-binding</keyword>
<comment type="caution">
    <text evidence="5">Lacks conserved residue(s) required for the propagation of feature annotation.</text>
</comment>
<feature type="binding site" evidence="5">
    <location>
        <position position="199"/>
    </location>
    <ligand>
        <name>ATP</name>
        <dbReference type="ChEBI" id="CHEBI:30616"/>
    </ligand>
</feature>
<feature type="binding site" evidence="5">
    <location>
        <position position="150"/>
    </location>
    <ligand>
        <name>Zn(2+)</name>
        <dbReference type="ChEBI" id="CHEBI:29105"/>
        <note>structural</note>
    </ligand>
</feature>